<evidence type="ECO:0000256" key="1">
    <source>
        <dbReference type="SAM" id="MobiDB-lite"/>
    </source>
</evidence>
<organism evidence="2 3">
    <name type="scientific">Agrocybe chaxingu</name>
    <dbReference type="NCBI Taxonomy" id="84603"/>
    <lineage>
        <taxon>Eukaryota</taxon>
        <taxon>Fungi</taxon>
        <taxon>Dikarya</taxon>
        <taxon>Basidiomycota</taxon>
        <taxon>Agaricomycotina</taxon>
        <taxon>Agaricomycetes</taxon>
        <taxon>Agaricomycetidae</taxon>
        <taxon>Agaricales</taxon>
        <taxon>Agaricineae</taxon>
        <taxon>Strophariaceae</taxon>
        <taxon>Agrocybe</taxon>
    </lineage>
</organism>
<reference evidence="2" key="1">
    <citation type="submission" date="2022-07" db="EMBL/GenBank/DDBJ databases">
        <title>Genome Sequence of Agrocybe chaxingu.</title>
        <authorList>
            <person name="Buettner E."/>
        </authorList>
    </citation>
    <scope>NUCLEOTIDE SEQUENCE</scope>
    <source>
        <strain evidence="2">MP-N11</strain>
    </source>
</reference>
<sequence length="492" mass="55632">MRTLAEPPEAPRMRKRDIFKRTKSSPAHGPSPQLIAIIGFEECNDGNVQLDLLRAFAEATAHIPCPFRILFATRPNIGTVEGAENMTNIQWLDLEKSRNDEAYILAVLHKGFDHIREAHESKDLPRGWPPTSTYPILLDRAHGQAIYALLVLDVVGSHHNPQTRLNEVLQLRPIHSRISDHLGALFAYIFSQVPAKKRDLVSCILGVLHVALDPGSCLNAKPDLDFLRDVFQPLDPMAELPAQSLASVLWLPHRDGPVMVLHDSFFEFVLDKERAGAYFVDIALAHETLARWRWRQVCPEAPDFYKRFLDHMIIAFIQVYPKKSQSISARPKKSLYDVAYSRERISPTIQLPKHSLPSASDRIRRRFQSAIASARLAGMIKRGVQQREDHGQILLSVEQRGAWITTDISIVAFNWTVLSCDDSEPSVEIANLLLEDSDGICQLLGHTPPALEDYSDVVAEFRRTARSWLERARPVLDLRRTAVLDRLTGDGW</sequence>
<keyword evidence="3" id="KW-1185">Reference proteome</keyword>
<dbReference type="OrthoDB" id="4760524at2759"/>
<name>A0A9W8MTN2_9AGAR</name>
<evidence type="ECO:0000313" key="2">
    <source>
        <dbReference type="EMBL" id="KAJ3501472.1"/>
    </source>
</evidence>
<dbReference type="AlphaFoldDB" id="A0A9W8MTN2"/>
<proteinExistence type="predicted"/>
<accession>A0A9W8MTN2</accession>
<gene>
    <name evidence="2" type="ORF">NLJ89_g9322</name>
</gene>
<feature type="region of interest" description="Disordered" evidence="1">
    <location>
        <begin position="1"/>
        <end position="31"/>
    </location>
</feature>
<comment type="caution">
    <text evidence="2">The sequence shown here is derived from an EMBL/GenBank/DDBJ whole genome shotgun (WGS) entry which is preliminary data.</text>
</comment>
<evidence type="ECO:0000313" key="3">
    <source>
        <dbReference type="Proteomes" id="UP001148786"/>
    </source>
</evidence>
<protein>
    <submittedName>
        <fullName evidence="2">Uncharacterized protein</fullName>
    </submittedName>
</protein>
<dbReference type="EMBL" id="JANKHO010001430">
    <property type="protein sequence ID" value="KAJ3501472.1"/>
    <property type="molecule type" value="Genomic_DNA"/>
</dbReference>
<dbReference type="Proteomes" id="UP001148786">
    <property type="component" value="Unassembled WGS sequence"/>
</dbReference>
<feature type="compositionally biased region" description="Basic residues" evidence="1">
    <location>
        <begin position="13"/>
        <end position="23"/>
    </location>
</feature>